<organism evidence="1 2">
    <name type="scientific">Caerostris extrusa</name>
    <name type="common">Bark spider</name>
    <name type="synonym">Caerostris bankana</name>
    <dbReference type="NCBI Taxonomy" id="172846"/>
    <lineage>
        <taxon>Eukaryota</taxon>
        <taxon>Metazoa</taxon>
        <taxon>Ecdysozoa</taxon>
        <taxon>Arthropoda</taxon>
        <taxon>Chelicerata</taxon>
        <taxon>Arachnida</taxon>
        <taxon>Araneae</taxon>
        <taxon>Araneomorphae</taxon>
        <taxon>Entelegynae</taxon>
        <taxon>Araneoidea</taxon>
        <taxon>Araneidae</taxon>
        <taxon>Caerostris</taxon>
    </lineage>
</organism>
<evidence type="ECO:0000313" key="2">
    <source>
        <dbReference type="Proteomes" id="UP001054945"/>
    </source>
</evidence>
<protein>
    <submittedName>
        <fullName evidence="1">Uncharacterized protein</fullName>
    </submittedName>
</protein>
<dbReference type="EMBL" id="BPLR01008527">
    <property type="protein sequence ID" value="GIY25352.1"/>
    <property type="molecule type" value="Genomic_DNA"/>
</dbReference>
<name>A0AAV4RXZ2_CAEEX</name>
<accession>A0AAV4RXZ2</accession>
<dbReference type="Proteomes" id="UP001054945">
    <property type="component" value="Unassembled WGS sequence"/>
</dbReference>
<evidence type="ECO:0000313" key="1">
    <source>
        <dbReference type="EMBL" id="GIY25352.1"/>
    </source>
</evidence>
<sequence>MSASYQTPVKPFKSSTLFGGKQSKVGALEHAPSSPPVKTKIKPVVPSLLCDNVFSSNQWLSVLYATMRFNQINGSQSSM</sequence>
<dbReference type="AlphaFoldDB" id="A0AAV4RXZ2"/>
<proteinExistence type="predicted"/>
<reference evidence="1 2" key="1">
    <citation type="submission" date="2021-06" db="EMBL/GenBank/DDBJ databases">
        <title>Caerostris extrusa draft genome.</title>
        <authorList>
            <person name="Kono N."/>
            <person name="Arakawa K."/>
        </authorList>
    </citation>
    <scope>NUCLEOTIDE SEQUENCE [LARGE SCALE GENOMIC DNA]</scope>
</reference>
<gene>
    <name evidence="1" type="ORF">CEXT_506401</name>
</gene>
<comment type="caution">
    <text evidence="1">The sequence shown here is derived from an EMBL/GenBank/DDBJ whole genome shotgun (WGS) entry which is preliminary data.</text>
</comment>
<keyword evidence="2" id="KW-1185">Reference proteome</keyword>